<evidence type="ECO:0000256" key="2">
    <source>
        <dbReference type="ARBA" id="ARBA00023002"/>
    </source>
</evidence>
<dbReference type="PRINTS" id="PR00081">
    <property type="entry name" value="GDHRDH"/>
</dbReference>
<dbReference type="SMART" id="SM00822">
    <property type="entry name" value="PKS_KR"/>
    <property type="match status" value="1"/>
</dbReference>
<evidence type="ECO:0000259" key="3">
    <source>
        <dbReference type="SMART" id="SM00822"/>
    </source>
</evidence>
<dbReference type="CDD" id="cd05233">
    <property type="entry name" value="SDR_c"/>
    <property type="match status" value="1"/>
</dbReference>
<dbReference type="GO" id="GO:0016491">
    <property type="term" value="F:oxidoreductase activity"/>
    <property type="evidence" value="ECO:0007669"/>
    <property type="project" value="UniProtKB-KW"/>
</dbReference>
<reference evidence="4 5" key="1">
    <citation type="submission" date="2016-10" db="EMBL/GenBank/DDBJ databases">
        <authorList>
            <person name="de Groot N.N."/>
        </authorList>
    </citation>
    <scope>NUCLEOTIDE SEQUENCE [LARGE SCALE GENOMIC DNA]</scope>
    <source>
        <strain evidence="4 5">CPCC 201354</strain>
    </source>
</reference>
<dbReference type="InterPro" id="IPR020904">
    <property type="entry name" value="Sc_DH/Rdtase_CS"/>
</dbReference>
<gene>
    <name evidence="4" type="ORF">SAMN05421505_12956</name>
</gene>
<dbReference type="PRINTS" id="PR00080">
    <property type="entry name" value="SDRFAMILY"/>
</dbReference>
<dbReference type="STRING" id="504805.SAMN05421505_12956"/>
<evidence type="ECO:0000313" key="5">
    <source>
        <dbReference type="Proteomes" id="UP000198923"/>
    </source>
</evidence>
<dbReference type="InterPro" id="IPR002347">
    <property type="entry name" value="SDR_fam"/>
</dbReference>
<dbReference type="AlphaFoldDB" id="A0A1G8GXK0"/>
<dbReference type="RefSeq" id="WP_093173623.1">
    <property type="nucleotide sequence ID" value="NZ_FNCN01000029.1"/>
</dbReference>
<dbReference type="EMBL" id="FNCN01000029">
    <property type="protein sequence ID" value="SDH98960.1"/>
    <property type="molecule type" value="Genomic_DNA"/>
</dbReference>
<dbReference type="InterPro" id="IPR036291">
    <property type="entry name" value="NAD(P)-bd_dom_sf"/>
</dbReference>
<keyword evidence="5" id="KW-1185">Reference proteome</keyword>
<accession>A0A1G8GXK0</accession>
<dbReference type="InterPro" id="IPR057326">
    <property type="entry name" value="KR_dom"/>
</dbReference>
<dbReference type="PROSITE" id="PS00061">
    <property type="entry name" value="ADH_SHORT"/>
    <property type="match status" value="1"/>
</dbReference>
<keyword evidence="2" id="KW-0560">Oxidoreductase</keyword>
<evidence type="ECO:0000256" key="1">
    <source>
        <dbReference type="ARBA" id="ARBA00006484"/>
    </source>
</evidence>
<dbReference type="Proteomes" id="UP000198923">
    <property type="component" value="Unassembled WGS sequence"/>
</dbReference>
<evidence type="ECO:0000313" key="4">
    <source>
        <dbReference type="EMBL" id="SDH98960.1"/>
    </source>
</evidence>
<dbReference type="Gene3D" id="3.40.50.720">
    <property type="entry name" value="NAD(P)-binding Rossmann-like Domain"/>
    <property type="match status" value="1"/>
</dbReference>
<dbReference type="PANTHER" id="PTHR43639">
    <property type="entry name" value="OXIDOREDUCTASE, SHORT-CHAIN DEHYDROGENASE/REDUCTASE FAMILY (AFU_ORTHOLOGUE AFUA_5G02870)"/>
    <property type="match status" value="1"/>
</dbReference>
<dbReference type="FunFam" id="3.40.50.720:FF:000084">
    <property type="entry name" value="Short-chain dehydrogenase reductase"/>
    <property type="match status" value="1"/>
</dbReference>
<feature type="domain" description="Ketoreductase" evidence="3">
    <location>
        <begin position="7"/>
        <end position="188"/>
    </location>
</feature>
<dbReference type="SUPFAM" id="SSF51735">
    <property type="entry name" value="NAD(P)-binding Rossmann-fold domains"/>
    <property type="match status" value="1"/>
</dbReference>
<dbReference type="Pfam" id="PF13561">
    <property type="entry name" value="adh_short_C2"/>
    <property type="match status" value="1"/>
</dbReference>
<comment type="similarity">
    <text evidence="1">Belongs to the short-chain dehydrogenases/reductases (SDR) family.</text>
</comment>
<name>A0A1G8GXK0_9ACTN</name>
<dbReference type="PANTHER" id="PTHR43639:SF1">
    <property type="entry name" value="SHORT-CHAIN DEHYDROGENASE_REDUCTASE FAMILY PROTEIN"/>
    <property type="match status" value="1"/>
</dbReference>
<protein>
    <submittedName>
        <fullName evidence="4">NAD(P)-dependent dehydrogenase, short-chain alcohol dehydrogenase family</fullName>
    </submittedName>
</protein>
<proteinExistence type="inferred from homology"/>
<dbReference type="OrthoDB" id="3571370at2"/>
<sequence length="246" mass="25137">MKPLDGKVALVTGGSKGIGAAIAVRLAHDGADVAFTYRSSPQQAAEVAARIEQEGGRATAIQADLAAPETVISVVQQVATEHGRIDILVNNAGVYSHGPIEDYTLSDYDETMAVNVRAAFLAVQQAVRHMPPGGRIITVGSNLADRVTAPGLTLYAMSKSALIGFTKGIARDLGPRGITATLLQPGSTNTDMNPADSVDAARQLSLNALGRFAEPAEIAATAAYLAGPDGAFATGTAVTVDGGVDA</sequence>
<organism evidence="4 5">
    <name type="scientific">Sinosporangium album</name>
    <dbReference type="NCBI Taxonomy" id="504805"/>
    <lineage>
        <taxon>Bacteria</taxon>
        <taxon>Bacillati</taxon>
        <taxon>Actinomycetota</taxon>
        <taxon>Actinomycetes</taxon>
        <taxon>Streptosporangiales</taxon>
        <taxon>Streptosporangiaceae</taxon>
        <taxon>Sinosporangium</taxon>
    </lineage>
</organism>